<name>A0A4Y7SBC8_COPMI</name>
<dbReference type="AlphaFoldDB" id="A0A4Y7SBC8"/>
<keyword evidence="2" id="KW-1185">Reference proteome</keyword>
<evidence type="ECO:0000313" key="2">
    <source>
        <dbReference type="Proteomes" id="UP000298030"/>
    </source>
</evidence>
<accession>A0A4Y7SBC8</accession>
<comment type="caution">
    <text evidence="1">The sequence shown here is derived from an EMBL/GenBank/DDBJ whole genome shotgun (WGS) entry which is preliminary data.</text>
</comment>
<dbReference type="Proteomes" id="UP000298030">
    <property type="component" value="Unassembled WGS sequence"/>
</dbReference>
<organism evidence="1 2">
    <name type="scientific">Coprinellus micaceus</name>
    <name type="common">Glistening ink-cap mushroom</name>
    <name type="synonym">Coprinus micaceus</name>
    <dbReference type="NCBI Taxonomy" id="71717"/>
    <lineage>
        <taxon>Eukaryota</taxon>
        <taxon>Fungi</taxon>
        <taxon>Dikarya</taxon>
        <taxon>Basidiomycota</taxon>
        <taxon>Agaricomycotina</taxon>
        <taxon>Agaricomycetes</taxon>
        <taxon>Agaricomycetidae</taxon>
        <taxon>Agaricales</taxon>
        <taxon>Agaricineae</taxon>
        <taxon>Psathyrellaceae</taxon>
        <taxon>Coprinellus</taxon>
    </lineage>
</organism>
<protein>
    <submittedName>
        <fullName evidence="1">Uncharacterized protein</fullName>
    </submittedName>
</protein>
<dbReference type="EMBL" id="QPFP01000225">
    <property type="protein sequence ID" value="TEB18817.1"/>
    <property type="molecule type" value="Genomic_DNA"/>
</dbReference>
<dbReference type="STRING" id="71717.A0A4Y7SBC8"/>
<dbReference type="OrthoDB" id="3041043at2759"/>
<gene>
    <name evidence="1" type="ORF">FA13DRAFT_1821451</name>
</gene>
<evidence type="ECO:0000313" key="1">
    <source>
        <dbReference type="EMBL" id="TEB18817.1"/>
    </source>
</evidence>
<reference evidence="1 2" key="1">
    <citation type="journal article" date="2019" name="Nat. Ecol. Evol.">
        <title>Megaphylogeny resolves global patterns of mushroom evolution.</title>
        <authorList>
            <person name="Varga T."/>
            <person name="Krizsan K."/>
            <person name="Foldi C."/>
            <person name="Dima B."/>
            <person name="Sanchez-Garcia M."/>
            <person name="Sanchez-Ramirez S."/>
            <person name="Szollosi G.J."/>
            <person name="Szarkandi J.G."/>
            <person name="Papp V."/>
            <person name="Albert L."/>
            <person name="Andreopoulos W."/>
            <person name="Angelini C."/>
            <person name="Antonin V."/>
            <person name="Barry K.W."/>
            <person name="Bougher N.L."/>
            <person name="Buchanan P."/>
            <person name="Buyck B."/>
            <person name="Bense V."/>
            <person name="Catcheside P."/>
            <person name="Chovatia M."/>
            <person name="Cooper J."/>
            <person name="Damon W."/>
            <person name="Desjardin D."/>
            <person name="Finy P."/>
            <person name="Geml J."/>
            <person name="Haridas S."/>
            <person name="Hughes K."/>
            <person name="Justo A."/>
            <person name="Karasinski D."/>
            <person name="Kautmanova I."/>
            <person name="Kiss B."/>
            <person name="Kocsube S."/>
            <person name="Kotiranta H."/>
            <person name="LaButti K.M."/>
            <person name="Lechner B.E."/>
            <person name="Liimatainen K."/>
            <person name="Lipzen A."/>
            <person name="Lukacs Z."/>
            <person name="Mihaltcheva S."/>
            <person name="Morgado L.N."/>
            <person name="Niskanen T."/>
            <person name="Noordeloos M.E."/>
            <person name="Ohm R.A."/>
            <person name="Ortiz-Santana B."/>
            <person name="Ovrebo C."/>
            <person name="Racz N."/>
            <person name="Riley R."/>
            <person name="Savchenko A."/>
            <person name="Shiryaev A."/>
            <person name="Soop K."/>
            <person name="Spirin V."/>
            <person name="Szebenyi C."/>
            <person name="Tomsovsky M."/>
            <person name="Tulloss R.E."/>
            <person name="Uehling J."/>
            <person name="Grigoriev I.V."/>
            <person name="Vagvolgyi C."/>
            <person name="Papp T."/>
            <person name="Martin F.M."/>
            <person name="Miettinen O."/>
            <person name="Hibbett D.S."/>
            <person name="Nagy L.G."/>
        </authorList>
    </citation>
    <scope>NUCLEOTIDE SEQUENCE [LARGE SCALE GENOMIC DNA]</scope>
    <source>
        <strain evidence="1 2">FP101781</strain>
    </source>
</reference>
<proteinExistence type="predicted"/>
<sequence length="270" mass="30747">MPCSLHRNGRGRRFLSLLERFLIEAKDWDAISLYDRLHWPDLTRLSAASRLLHHLVRSYKETIWNIDIFAAEWFDNPIEFRAILALTGALVAGSQVVQFFDGHQPLNGTPLDVVTRVGGVPGFIVFLEEEGYEKVPVGGEVNSDAESTMASAFAMSSTLQFQERGRINGIVDVLEYVKPRIPGRYAEVVRIQIIVVTQKPRGTYTDELSLHEAVSFFPATTFLSRLFLPSSRADLGYEWNPPWKWKLGLRTVKDKYSWVIPFNGKLVMFN</sequence>